<feature type="transmembrane region" description="Helical" evidence="8">
    <location>
        <begin position="286"/>
        <end position="308"/>
    </location>
</feature>
<dbReference type="RefSeq" id="WP_138156677.1">
    <property type="nucleotide sequence ID" value="NZ_CP039381.1"/>
</dbReference>
<feature type="transmembrane region" description="Helical" evidence="8">
    <location>
        <begin position="253"/>
        <end position="274"/>
    </location>
</feature>
<accession>A0A4P8Y0D1</accession>
<evidence type="ECO:0000256" key="7">
    <source>
        <dbReference type="ARBA" id="ARBA00023136"/>
    </source>
</evidence>
<evidence type="ECO:0000256" key="4">
    <source>
        <dbReference type="ARBA" id="ARBA00022475"/>
    </source>
</evidence>
<dbReference type="Proteomes" id="UP000301475">
    <property type="component" value="Chromosome"/>
</dbReference>
<feature type="transmembrane region" description="Helical" evidence="8">
    <location>
        <begin position="69"/>
        <end position="91"/>
    </location>
</feature>
<sequence>MISNFLTVGQQVVVLFILIGVGLVCKKAKLISDKAIKSLTNLALYVATPCVIIVSFQNCKFTSDKLVNMFIMILSVALIHIGSIVVCTLIFRNKDEAKKVVLRVGSIFSNCGFMSLPLQKAILGNDGVFYGAIYVAAFNIFIWTYGLVTMSGDKKELSLKKLITNPGIVGVIIAILLWVFHIQLPTILYSPIDYLGALNTPIPMIIVGCQLANTSLKSMFTDKYSYLCIGVRLVAIPLVSLFLLYLFGVRGNMLVATVIATSAPSAATTTMFATKYDRDVPLSVSLVSATTLASIVTMPTIVAISQMFA</sequence>
<organism evidence="9 10">
    <name type="scientific">Ruminococcus bovis</name>
    <dbReference type="NCBI Taxonomy" id="2564099"/>
    <lineage>
        <taxon>Bacteria</taxon>
        <taxon>Bacillati</taxon>
        <taxon>Bacillota</taxon>
        <taxon>Clostridia</taxon>
        <taxon>Eubacteriales</taxon>
        <taxon>Oscillospiraceae</taxon>
        <taxon>Ruminococcus</taxon>
    </lineage>
</organism>
<dbReference type="InterPro" id="IPR038770">
    <property type="entry name" value="Na+/solute_symporter_sf"/>
</dbReference>
<feature type="transmembrane region" description="Helical" evidence="8">
    <location>
        <begin position="38"/>
        <end position="57"/>
    </location>
</feature>
<comment type="subcellular location">
    <subcellularLocation>
        <location evidence="1">Cell membrane</location>
        <topology evidence="1">Multi-pass membrane protein</topology>
    </subcellularLocation>
</comment>
<reference evidence="9 10" key="1">
    <citation type="submission" date="2019-04" db="EMBL/GenBank/DDBJ databases">
        <authorList>
            <person name="Embree M."/>
            <person name="Gaffney J.R."/>
        </authorList>
    </citation>
    <scope>NUCLEOTIDE SEQUENCE [LARGE SCALE GENOMIC DNA]</scope>
    <source>
        <strain evidence="9 10">JE7A12</strain>
    </source>
</reference>
<keyword evidence="6 8" id="KW-1133">Transmembrane helix</keyword>
<feature type="transmembrane region" description="Helical" evidence="8">
    <location>
        <begin position="162"/>
        <end position="182"/>
    </location>
</feature>
<keyword evidence="4" id="KW-1003">Cell membrane</keyword>
<evidence type="ECO:0000256" key="2">
    <source>
        <dbReference type="ARBA" id="ARBA00010145"/>
    </source>
</evidence>
<comment type="similarity">
    <text evidence="2">Belongs to the auxin efflux carrier (TC 2.A.69) family.</text>
</comment>
<evidence type="ECO:0000256" key="3">
    <source>
        <dbReference type="ARBA" id="ARBA00022448"/>
    </source>
</evidence>
<keyword evidence="5 8" id="KW-0812">Transmembrane</keyword>
<feature type="transmembrane region" description="Helical" evidence="8">
    <location>
        <begin position="100"/>
        <end position="116"/>
    </location>
</feature>
<dbReference type="GO" id="GO:0055085">
    <property type="term" value="P:transmembrane transport"/>
    <property type="evidence" value="ECO:0007669"/>
    <property type="project" value="InterPro"/>
</dbReference>
<feature type="transmembrane region" description="Helical" evidence="8">
    <location>
        <begin position="194"/>
        <end position="212"/>
    </location>
</feature>
<evidence type="ECO:0000256" key="8">
    <source>
        <dbReference type="SAM" id="Phobius"/>
    </source>
</evidence>
<feature type="transmembrane region" description="Helical" evidence="8">
    <location>
        <begin position="224"/>
        <end position="247"/>
    </location>
</feature>
<dbReference type="InterPro" id="IPR004776">
    <property type="entry name" value="Mem_transp_PIN-like"/>
</dbReference>
<feature type="transmembrane region" description="Helical" evidence="8">
    <location>
        <begin position="6"/>
        <end position="26"/>
    </location>
</feature>
<evidence type="ECO:0000313" key="10">
    <source>
        <dbReference type="Proteomes" id="UP000301475"/>
    </source>
</evidence>
<dbReference type="OrthoDB" id="9798064at2"/>
<keyword evidence="7 8" id="KW-0472">Membrane</keyword>
<keyword evidence="10" id="KW-1185">Reference proteome</keyword>
<evidence type="ECO:0000256" key="1">
    <source>
        <dbReference type="ARBA" id="ARBA00004651"/>
    </source>
</evidence>
<evidence type="ECO:0000256" key="6">
    <source>
        <dbReference type="ARBA" id="ARBA00022989"/>
    </source>
</evidence>
<dbReference type="Gene3D" id="1.20.1530.20">
    <property type="match status" value="1"/>
</dbReference>
<dbReference type="PANTHER" id="PTHR36838">
    <property type="entry name" value="AUXIN EFFLUX CARRIER FAMILY PROTEIN"/>
    <property type="match status" value="1"/>
</dbReference>
<dbReference type="EMBL" id="CP039381">
    <property type="protein sequence ID" value="QCT06618.1"/>
    <property type="molecule type" value="Genomic_DNA"/>
</dbReference>
<gene>
    <name evidence="9" type="ORF">E5Z56_04235</name>
</gene>
<name>A0A4P8Y0D1_9FIRM</name>
<keyword evidence="3" id="KW-0813">Transport</keyword>
<dbReference type="KEGG" id="ruj:E5Z56_04235"/>
<dbReference type="PANTHER" id="PTHR36838:SF1">
    <property type="entry name" value="SLR1864 PROTEIN"/>
    <property type="match status" value="1"/>
</dbReference>
<evidence type="ECO:0000313" key="9">
    <source>
        <dbReference type="EMBL" id="QCT06618.1"/>
    </source>
</evidence>
<evidence type="ECO:0000256" key="5">
    <source>
        <dbReference type="ARBA" id="ARBA00022692"/>
    </source>
</evidence>
<dbReference type="GO" id="GO:0005886">
    <property type="term" value="C:plasma membrane"/>
    <property type="evidence" value="ECO:0007669"/>
    <property type="project" value="UniProtKB-SubCell"/>
</dbReference>
<protein>
    <submittedName>
        <fullName evidence="9">AEC family transporter</fullName>
    </submittedName>
</protein>
<dbReference type="AlphaFoldDB" id="A0A4P8Y0D1"/>
<proteinExistence type="inferred from homology"/>
<feature type="transmembrane region" description="Helical" evidence="8">
    <location>
        <begin position="128"/>
        <end position="150"/>
    </location>
</feature>
<dbReference type="Pfam" id="PF03547">
    <property type="entry name" value="Mem_trans"/>
    <property type="match status" value="1"/>
</dbReference>